<name>A0AAV9JMH1_9PEZI</name>
<feature type="compositionally biased region" description="Low complexity" evidence="1">
    <location>
        <begin position="68"/>
        <end position="79"/>
    </location>
</feature>
<comment type="caution">
    <text evidence="2">The sequence shown here is derived from an EMBL/GenBank/DDBJ whole genome shotgun (WGS) entry which is preliminary data.</text>
</comment>
<dbReference type="InterPro" id="IPR038883">
    <property type="entry name" value="AN11006-like"/>
</dbReference>
<protein>
    <submittedName>
        <fullName evidence="2">Uncharacterized protein</fullName>
    </submittedName>
</protein>
<evidence type="ECO:0000313" key="3">
    <source>
        <dbReference type="Proteomes" id="UP001324427"/>
    </source>
</evidence>
<dbReference type="Proteomes" id="UP001324427">
    <property type="component" value="Unassembled WGS sequence"/>
</dbReference>
<dbReference type="AlphaFoldDB" id="A0AAV9JMH1"/>
<dbReference type="PANTHER" id="PTHR42085">
    <property type="entry name" value="F-BOX DOMAIN-CONTAINING PROTEIN"/>
    <property type="match status" value="1"/>
</dbReference>
<evidence type="ECO:0000313" key="2">
    <source>
        <dbReference type="EMBL" id="KAK4546531.1"/>
    </source>
</evidence>
<proteinExistence type="predicted"/>
<accession>A0AAV9JMH1</accession>
<organism evidence="2 3">
    <name type="scientific">Oleoguttula mirabilis</name>
    <dbReference type="NCBI Taxonomy" id="1507867"/>
    <lineage>
        <taxon>Eukaryota</taxon>
        <taxon>Fungi</taxon>
        <taxon>Dikarya</taxon>
        <taxon>Ascomycota</taxon>
        <taxon>Pezizomycotina</taxon>
        <taxon>Dothideomycetes</taxon>
        <taxon>Dothideomycetidae</taxon>
        <taxon>Mycosphaerellales</taxon>
        <taxon>Teratosphaeriaceae</taxon>
        <taxon>Oleoguttula</taxon>
    </lineage>
</organism>
<dbReference type="EMBL" id="JAVFHQ010000014">
    <property type="protein sequence ID" value="KAK4546531.1"/>
    <property type="molecule type" value="Genomic_DNA"/>
</dbReference>
<keyword evidence="3" id="KW-1185">Reference proteome</keyword>
<reference evidence="2 3" key="1">
    <citation type="submission" date="2021-11" db="EMBL/GenBank/DDBJ databases">
        <title>Black yeast isolated from Biological Soil Crust.</title>
        <authorList>
            <person name="Kurbessoian T."/>
        </authorList>
    </citation>
    <scope>NUCLEOTIDE SEQUENCE [LARGE SCALE GENOMIC DNA]</scope>
    <source>
        <strain evidence="2 3">CCFEE 5522</strain>
    </source>
</reference>
<feature type="region of interest" description="Disordered" evidence="1">
    <location>
        <begin position="59"/>
        <end position="81"/>
    </location>
</feature>
<sequence>MPRATFLDLPAELRTYIYDLSGCLTVWQCCTCRQQWHGDGPVLSASKCEDYYTLSESHSPQDAYSTTPPNEANASPSSSTHGPAGFWVNRSSHLIEPVAESETSTATAGTAKSLRATKRCGKYCTASAHGAHVQSVAQPALTRVCKRIRAETLSIFYGIHTFFFTIFDNQIDGGALEKWLATIGPANASSLRCLHVVYRQKQQSRYLENTLLPLARTLGVRVDEAVISCRLSYPFCYCEMCVLETVRTCD</sequence>
<dbReference type="PANTHER" id="PTHR42085:SF2">
    <property type="entry name" value="F-BOX DOMAIN-CONTAINING PROTEIN"/>
    <property type="match status" value="1"/>
</dbReference>
<evidence type="ECO:0000256" key="1">
    <source>
        <dbReference type="SAM" id="MobiDB-lite"/>
    </source>
</evidence>
<gene>
    <name evidence="2" type="ORF">LTR36_001748</name>
</gene>